<accession>A0A067SCD3</accession>
<reference evidence="4" key="1">
    <citation type="journal article" date="2014" name="Proc. Natl. Acad. Sci. U.S.A.">
        <title>Extensive sampling of basidiomycete genomes demonstrates inadequacy of the white-rot/brown-rot paradigm for wood decay fungi.</title>
        <authorList>
            <person name="Riley R."/>
            <person name="Salamov A.A."/>
            <person name="Brown D.W."/>
            <person name="Nagy L.G."/>
            <person name="Floudas D."/>
            <person name="Held B.W."/>
            <person name="Levasseur A."/>
            <person name="Lombard V."/>
            <person name="Morin E."/>
            <person name="Otillar R."/>
            <person name="Lindquist E.A."/>
            <person name="Sun H."/>
            <person name="LaButti K.M."/>
            <person name="Schmutz J."/>
            <person name="Jabbour D."/>
            <person name="Luo H."/>
            <person name="Baker S.E."/>
            <person name="Pisabarro A.G."/>
            <person name="Walton J.D."/>
            <person name="Blanchette R.A."/>
            <person name="Henrissat B."/>
            <person name="Martin F."/>
            <person name="Cullen D."/>
            <person name="Hibbett D.S."/>
            <person name="Grigoriev I.V."/>
        </authorList>
    </citation>
    <scope>NUCLEOTIDE SEQUENCE [LARGE SCALE GENOMIC DNA]</scope>
    <source>
        <strain evidence="4">CBS 339.88</strain>
    </source>
</reference>
<organism evidence="3 4">
    <name type="scientific">Galerina marginata (strain CBS 339.88)</name>
    <dbReference type="NCBI Taxonomy" id="685588"/>
    <lineage>
        <taxon>Eukaryota</taxon>
        <taxon>Fungi</taxon>
        <taxon>Dikarya</taxon>
        <taxon>Basidiomycota</taxon>
        <taxon>Agaricomycotina</taxon>
        <taxon>Agaricomycetes</taxon>
        <taxon>Agaricomycetidae</taxon>
        <taxon>Agaricales</taxon>
        <taxon>Agaricineae</taxon>
        <taxon>Strophariaceae</taxon>
        <taxon>Galerina</taxon>
    </lineage>
</organism>
<dbReference type="InterPro" id="IPR056884">
    <property type="entry name" value="NPHP3-like_N"/>
</dbReference>
<dbReference type="HOGENOM" id="CLU_000288_6_10_1"/>
<dbReference type="SUPFAM" id="SSF52540">
    <property type="entry name" value="P-loop containing nucleoside triphosphate hydrolases"/>
    <property type="match status" value="1"/>
</dbReference>
<keyword evidence="4" id="KW-1185">Reference proteome</keyword>
<dbReference type="Proteomes" id="UP000027222">
    <property type="component" value="Unassembled WGS sequence"/>
</dbReference>
<dbReference type="PANTHER" id="PTHR10039:SF14">
    <property type="entry name" value="NACHT DOMAIN-CONTAINING PROTEIN"/>
    <property type="match status" value="1"/>
</dbReference>
<name>A0A067SCD3_GALM3</name>
<evidence type="ECO:0000256" key="1">
    <source>
        <dbReference type="ARBA" id="ARBA00022737"/>
    </source>
</evidence>
<dbReference type="AlphaFoldDB" id="A0A067SCD3"/>
<evidence type="ECO:0000313" key="4">
    <source>
        <dbReference type="Proteomes" id="UP000027222"/>
    </source>
</evidence>
<evidence type="ECO:0000313" key="3">
    <source>
        <dbReference type="EMBL" id="KDR68595.1"/>
    </source>
</evidence>
<dbReference type="Pfam" id="PF24883">
    <property type="entry name" value="NPHP3_N"/>
    <property type="match status" value="1"/>
</dbReference>
<dbReference type="OrthoDB" id="4760524at2759"/>
<dbReference type="Gene3D" id="3.40.50.300">
    <property type="entry name" value="P-loop containing nucleotide triphosphate hydrolases"/>
    <property type="match status" value="1"/>
</dbReference>
<feature type="domain" description="Nephrocystin 3-like N-terminal" evidence="2">
    <location>
        <begin position="84"/>
        <end position="238"/>
    </location>
</feature>
<protein>
    <recommendedName>
        <fullName evidence="2">Nephrocystin 3-like N-terminal domain-containing protein</fullName>
    </recommendedName>
</protein>
<sequence length="914" mass="103286">MSSLPNIPESTPMFQMPHAHVLITGGSFTNVTHIDTSVDYTETIEKYFKEYIAPDATHDTNGLANPPRCHPGTRTTILQSLFVWAQNRVNPSFISWVFGSAGVGKSAIARSLADLLAMDGLLGASFFFFRTADKRNTEKFLFPTIAYQLAYSNPDLQPHIATAVKGNPLILRQSLGSQFLKLVVEPVCLAPNQKSPRIIIIDGLDECQDRDAQRLILTTISESAPRLAGRLKFLILSRPEHHIERAFSEPTLHSLTLPIDLNHDLTAFDDILLFLTAKFDDIKRTHPLKSRIDPSWPGEEAIQMLVWKSSGNFIYPQTVMKYIETDYEKPESRLKIILGRSPSSDSPFAELDDLYFHILSCVRTNHGSLLLLLRALLACRSNTDVSAFSFTTAFVENILLLDPGDARLLLVDLQSLVHFERDLECDWHTFPQFLHKSFSDFLLDRSRSKEHWVDLEKGYLDISIGTLKYLQSGDLTTTSVVRCGCDLNDLGEMSVLSLQSYYYAFFWSHARCLPSGTNELHAAVLAHGSGRLFRVLLSDDTDDEQWLDVSIALSYFLRLLQSSQSKDLNDVFQRHLINFDTLVSAFLDKYYNGNALLEVCLTVLSAFSSFSPVRIDNQSSLCIALVCLFHPTQSICYREECLKFLCKAIAEDSTEDGRRGLIARAILEATGNQSTPGMRPLKFLAKALVPFLINHNMRQASPNTEPILKVYPPIAPLDSVLWNYPMHFLASFLADRNRSGLYHVDDQKLYHAILHLISYISPTRSSLFDNILAQEPFTGCLVCTLLRLLVLLLYEQIGRFDLVPRFTVRMPRADGIQIAKQVEAGLHLAFFGVSQRVYASKESKILKGLVESFSTISRLDEAVENDPLTPCLLIPTTTDYDHWERWDIPDRWVIEPLGKIGNRYVETEFTGHRF</sequence>
<proteinExistence type="predicted"/>
<keyword evidence="1" id="KW-0677">Repeat</keyword>
<gene>
    <name evidence="3" type="ORF">GALMADRAFT_146247</name>
</gene>
<evidence type="ECO:0000259" key="2">
    <source>
        <dbReference type="Pfam" id="PF24883"/>
    </source>
</evidence>
<dbReference type="InterPro" id="IPR027417">
    <property type="entry name" value="P-loop_NTPase"/>
</dbReference>
<dbReference type="EMBL" id="KL142407">
    <property type="protein sequence ID" value="KDR68595.1"/>
    <property type="molecule type" value="Genomic_DNA"/>
</dbReference>
<dbReference type="PANTHER" id="PTHR10039">
    <property type="entry name" value="AMELOGENIN"/>
    <property type="match status" value="1"/>
</dbReference>